<proteinExistence type="predicted"/>
<dbReference type="Proteomes" id="UP000019376">
    <property type="component" value="Unassembled WGS sequence"/>
</dbReference>
<dbReference type="EMBL" id="KB644414">
    <property type="protein sequence ID" value="EPS33036.1"/>
    <property type="molecule type" value="Genomic_DNA"/>
</dbReference>
<evidence type="ECO:0000313" key="1">
    <source>
        <dbReference type="EMBL" id="EPS33036.1"/>
    </source>
</evidence>
<dbReference type="AlphaFoldDB" id="S7ZW93"/>
<evidence type="ECO:0000313" key="2">
    <source>
        <dbReference type="Proteomes" id="UP000019376"/>
    </source>
</evidence>
<organism evidence="1 2">
    <name type="scientific">Penicillium oxalicum (strain 114-2 / CGMCC 5302)</name>
    <name type="common">Penicillium decumbens</name>
    <dbReference type="NCBI Taxonomy" id="933388"/>
    <lineage>
        <taxon>Eukaryota</taxon>
        <taxon>Fungi</taxon>
        <taxon>Dikarya</taxon>
        <taxon>Ascomycota</taxon>
        <taxon>Pezizomycotina</taxon>
        <taxon>Eurotiomycetes</taxon>
        <taxon>Eurotiomycetidae</taxon>
        <taxon>Eurotiales</taxon>
        <taxon>Aspergillaceae</taxon>
        <taxon>Penicillium</taxon>
    </lineage>
</organism>
<reference evidence="1 2" key="1">
    <citation type="journal article" date="2013" name="PLoS ONE">
        <title>Genomic and secretomic analyses reveal unique features of the lignocellulolytic enzyme system of Penicillium decumbens.</title>
        <authorList>
            <person name="Liu G."/>
            <person name="Zhang L."/>
            <person name="Wei X."/>
            <person name="Zou G."/>
            <person name="Qin Y."/>
            <person name="Ma L."/>
            <person name="Li J."/>
            <person name="Zheng H."/>
            <person name="Wang S."/>
            <person name="Wang C."/>
            <person name="Xun L."/>
            <person name="Zhao G.-P."/>
            <person name="Zhou Z."/>
            <person name="Qu Y."/>
        </authorList>
    </citation>
    <scope>NUCLEOTIDE SEQUENCE [LARGE SCALE GENOMIC DNA]</scope>
    <source>
        <strain evidence="2">114-2 / CGMCC 5302</strain>
    </source>
</reference>
<sequence>MSTALWRNLLATSQLPCSISERQIKKYTIPGDSKVFERTTGLVLWRFRPGPKVPQVSDSD</sequence>
<protein>
    <submittedName>
        <fullName evidence="1">Uncharacterized protein</fullName>
    </submittedName>
</protein>
<name>S7ZW93_PENO1</name>
<dbReference type="HOGENOM" id="CLU_2942531_0_0_1"/>
<accession>S7ZW93</accession>
<keyword evidence="2" id="KW-1185">Reference proteome</keyword>
<gene>
    <name evidence="1" type="ORF">PDE_07997</name>
</gene>